<dbReference type="PROSITE" id="PS50885">
    <property type="entry name" value="HAMP"/>
    <property type="match status" value="1"/>
</dbReference>
<gene>
    <name evidence="11" type="ORF">FB380_004539</name>
    <name evidence="10" type="ORF">GCM10011589_42710</name>
</gene>
<evidence type="ECO:0000256" key="5">
    <source>
        <dbReference type="PROSITE-ProRule" id="PRU00284"/>
    </source>
</evidence>
<dbReference type="Pfam" id="PF00015">
    <property type="entry name" value="MCPsignal"/>
    <property type="match status" value="1"/>
</dbReference>
<dbReference type="SMART" id="SM00304">
    <property type="entry name" value="HAMP"/>
    <property type="match status" value="1"/>
</dbReference>
<keyword evidence="7" id="KW-0472">Membrane</keyword>
<dbReference type="EMBL" id="BMMI01000010">
    <property type="protein sequence ID" value="GGL81787.1"/>
    <property type="molecule type" value="Genomic_DNA"/>
</dbReference>
<dbReference type="PANTHER" id="PTHR32089:SF112">
    <property type="entry name" value="LYSOZYME-LIKE PROTEIN-RELATED"/>
    <property type="match status" value="1"/>
</dbReference>
<evidence type="ECO:0000259" key="9">
    <source>
        <dbReference type="PROSITE" id="PS50885"/>
    </source>
</evidence>
<organism evidence="11 12">
    <name type="scientific">Modestobacter marinus</name>
    <dbReference type="NCBI Taxonomy" id="477641"/>
    <lineage>
        <taxon>Bacteria</taxon>
        <taxon>Bacillati</taxon>
        <taxon>Actinomycetota</taxon>
        <taxon>Actinomycetes</taxon>
        <taxon>Geodermatophilales</taxon>
        <taxon>Geodermatophilaceae</taxon>
        <taxon>Modestobacter</taxon>
    </lineage>
</organism>
<dbReference type="Gene3D" id="1.10.287.950">
    <property type="entry name" value="Methyl-accepting chemotaxis protein"/>
    <property type="match status" value="1"/>
</dbReference>
<evidence type="ECO:0000313" key="10">
    <source>
        <dbReference type="EMBL" id="GGL81787.1"/>
    </source>
</evidence>
<dbReference type="GO" id="GO:0007165">
    <property type="term" value="P:signal transduction"/>
    <property type="evidence" value="ECO:0007669"/>
    <property type="project" value="UniProtKB-KW"/>
</dbReference>
<evidence type="ECO:0000259" key="8">
    <source>
        <dbReference type="PROSITE" id="PS50111"/>
    </source>
</evidence>
<keyword evidence="1 7" id="KW-0812">Transmembrane</keyword>
<dbReference type="PANTHER" id="PTHR32089">
    <property type="entry name" value="METHYL-ACCEPTING CHEMOTAXIS PROTEIN MCPB"/>
    <property type="match status" value="1"/>
</dbReference>
<feature type="domain" description="Methyl-accepting transducer" evidence="8">
    <location>
        <begin position="398"/>
        <end position="627"/>
    </location>
</feature>
<evidence type="ECO:0000313" key="11">
    <source>
        <dbReference type="EMBL" id="NIH70041.1"/>
    </source>
</evidence>
<dbReference type="SMART" id="SM00283">
    <property type="entry name" value="MA"/>
    <property type="match status" value="1"/>
</dbReference>
<evidence type="ECO:0000256" key="6">
    <source>
        <dbReference type="SAM" id="MobiDB-lite"/>
    </source>
</evidence>
<dbReference type="SUPFAM" id="SSF58104">
    <property type="entry name" value="Methyl-accepting chemotaxis protein (MCP) signaling domain"/>
    <property type="match status" value="1"/>
</dbReference>
<evidence type="ECO:0000256" key="2">
    <source>
        <dbReference type="ARBA" id="ARBA00022989"/>
    </source>
</evidence>
<keyword evidence="13" id="KW-1185">Reference proteome</keyword>
<dbReference type="Gene3D" id="3.30.450.20">
    <property type="entry name" value="PAS domain"/>
    <property type="match status" value="1"/>
</dbReference>
<sequence length="657" mass="67447">MTGTRLATALRLRSLRALLVLVVLACSTIPLAGLGVFAWQRSEGDWVRNSGELLQSEARSTIDKIDRNLFERYGDVQAFAFNPDAAAGAATVAEAADFYSTNYVIYDLLLVVDPTGRVVAGNSVTGDGEPVDPAAWASADLSTRPWFAQALALSPGQTYVQDPEVDPLVSAATGRDDATLVFAAPVYGPDGSVQRLWVNWASVPRVIGQIMDEQVAGLATRGLDVTAQLLRSDGVVLVGPGADDGLDLAGADSPAATALVAGQSGHGTDDLGDGTGQEAEQVRGWSASQGALGFAGYGWGVVLSEDLGDAVAPASSLLRAVLLVAVLVAAAVAVLALLVARALTRPLDRAVDALELVAAGDLRPRLPESGTDEVRTLAVALNRSLENMGGALGAVRDRTGDLSGASVRLRGLSEDVARDAARGTAVAGTARAATEAVSDNVRTVAAGAEEMGASIREIAHSTTEAARVGASAMAAAQETTAMVARLGESSRQIGDVVGAITSIAEQTNLLALNATIEAARAGEAGKGFAVVANEVKELAQETQRATEDIVRRVEAIQADTAGAAESIAGIAAVVEQVNDFQQTIASAVEEQSATTAEMSRNVAEAASGTDGVSANVRSVTEAARSTADSTESTRETAVALAAITEELRGLVSRFELP</sequence>
<dbReference type="InterPro" id="IPR004089">
    <property type="entry name" value="MCPsignal_dom"/>
</dbReference>
<reference evidence="11 12" key="3">
    <citation type="submission" date="2020-02" db="EMBL/GenBank/DDBJ databases">
        <title>Sequencing the genomes of 1000 actinobacteria strains.</title>
        <authorList>
            <person name="Klenk H.-P."/>
        </authorList>
    </citation>
    <scope>NUCLEOTIDE SEQUENCE [LARGE SCALE GENOMIC DNA]</scope>
    <source>
        <strain evidence="11 12">DSM 45201</strain>
    </source>
</reference>
<reference evidence="10" key="1">
    <citation type="journal article" date="2014" name="Int. J. Syst. Evol. Microbiol.">
        <title>Complete genome of a new Firmicutes species belonging to the dominant human colonic microbiota ('Ruminococcus bicirculans') reveals two chromosomes and a selective capacity to utilize plant glucans.</title>
        <authorList>
            <consortium name="NISC Comparative Sequencing Program"/>
            <person name="Wegmann U."/>
            <person name="Louis P."/>
            <person name="Goesmann A."/>
            <person name="Henrissat B."/>
            <person name="Duncan S.H."/>
            <person name="Flint H.J."/>
        </authorList>
    </citation>
    <scope>NUCLEOTIDE SEQUENCE</scope>
    <source>
        <strain evidence="10">CGMCC 4.5581</strain>
    </source>
</reference>
<evidence type="ECO:0000256" key="4">
    <source>
        <dbReference type="ARBA" id="ARBA00029447"/>
    </source>
</evidence>
<dbReference type="Proteomes" id="UP000648663">
    <property type="component" value="Unassembled WGS sequence"/>
</dbReference>
<dbReference type="Proteomes" id="UP000552836">
    <property type="component" value="Unassembled WGS sequence"/>
</dbReference>
<evidence type="ECO:0000256" key="1">
    <source>
        <dbReference type="ARBA" id="ARBA00022692"/>
    </source>
</evidence>
<evidence type="ECO:0000256" key="3">
    <source>
        <dbReference type="ARBA" id="ARBA00023224"/>
    </source>
</evidence>
<reference evidence="13" key="2">
    <citation type="journal article" date="2019" name="Int. J. Syst. Evol. Microbiol.">
        <title>The Global Catalogue of Microorganisms (GCM) 10K type strain sequencing project: providing services to taxonomists for standard genome sequencing and annotation.</title>
        <authorList>
            <consortium name="The Broad Institute Genomics Platform"/>
            <consortium name="The Broad Institute Genome Sequencing Center for Infectious Disease"/>
            <person name="Wu L."/>
            <person name="Ma J."/>
        </authorList>
    </citation>
    <scope>NUCLEOTIDE SEQUENCE [LARGE SCALE GENOMIC DNA]</scope>
    <source>
        <strain evidence="13">CGMCC 4.5581</strain>
    </source>
</reference>
<name>A0A846LRE2_9ACTN</name>
<comment type="caution">
    <text evidence="11">The sequence shown here is derived from an EMBL/GenBank/DDBJ whole genome shotgun (WGS) entry which is preliminary data.</text>
</comment>
<protein>
    <submittedName>
        <fullName evidence="11">Methyl-accepting chemotaxis protein</fullName>
    </submittedName>
</protein>
<keyword evidence="2 7" id="KW-1133">Transmembrane helix</keyword>
<accession>A0A846LRE2</accession>
<feature type="transmembrane region" description="Helical" evidence="7">
    <location>
        <begin position="317"/>
        <end position="340"/>
    </location>
</feature>
<comment type="similarity">
    <text evidence="4">Belongs to the methyl-accepting chemotaxis (MCP) protein family.</text>
</comment>
<feature type="region of interest" description="Disordered" evidence="6">
    <location>
        <begin position="602"/>
        <end position="635"/>
    </location>
</feature>
<evidence type="ECO:0000313" key="12">
    <source>
        <dbReference type="Proteomes" id="UP000552836"/>
    </source>
</evidence>
<dbReference type="EMBL" id="JAAMPA010000003">
    <property type="protein sequence ID" value="NIH70041.1"/>
    <property type="molecule type" value="Genomic_DNA"/>
</dbReference>
<dbReference type="CDD" id="cd06225">
    <property type="entry name" value="HAMP"/>
    <property type="match status" value="1"/>
</dbReference>
<keyword evidence="3 5" id="KW-0807">Transducer</keyword>
<dbReference type="InterPro" id="IPR003660">
    <property type="entry name" value="HAMP_dom"/>
</dbReference>
<dbReference type="PROSITE" id="PS50111">
    <property type="entry name" value="CHEMOTAXIS_TRANSDUC_2"/>
    <property type="match status" value="1"/>
</dbReference>
<dbReference type="RefSeq" id="WP_166757566.1">
    <property type="nucleotide sequence ID" value="NZ_BAABJU010000002.1"/>
</dbReference>
<dbReference type="Pfam" id="PF00672">
    <property type="entry name" value="HAMP"/>
    <property type="match status" value="1"/>
</dbReference>
<dbReference type="GO" id="GO:0016020">
    <property type="term" value="C:membrane"/>
    <property type="evidence" value="ECO:0007669"/>
    <property type="project" value="InterPro"/>
</dbReference>
<feature type="transmembrane region" description="Helical" evidence="7">
    <location>
        <begin position="15"/>
        <end position="39"/>
    </location>
</feature>
<feature type="domain" description="HAMP" evidence="9">
    <location>
        <begin position="341"/>
        <end position="393"/>
    </location>
</feature>
<dbReference type="AlphaFoldDB" id="A0A846LRE2"/>
<evidence type="ECO:0000313" key="13">
    <source>
        <dbReference type="Proteomes" id="UP000648663"/>
    </source>
</evidence>
<reference evidence="10" key="4">
    <citation type="submission" date="2024-05" db="EMBL/GenBank/DDBJ databases">
        <authorList>
            <person name="Sun Q."/>
            <person name="Zhou Y."/>
        </authorList>
    </citation>
    <scope>NUCLEOTIDE SEQUENCE</scope>
    <source>
        <strain evidence="10">CGMCC 4.5581</strain>
    </source>
</reference>
<proteinExistence type="inferred from homology"/>
<evidence type="ECO:0000256" key="7">
    <source>
        <dbReference type="SAM" id="Phobius"/>
    </source>
</evidence>